<feature type="compositionally biased region" description="Basic and acidic residues" evidence="1">
    <location>
        <begin position="258"/>
        <end position="275"/>
    </location>
</feature>
<dbReference type="EMBL" id="JANPWB010000003">
    <property type="protein sequence ID" value="KAJ1197868.1"/>
    <property type="molecule type" value="Genomic_DNA"/>
</dbReference>
<feature type="region of interest" description="Disordered" evidence="1">
    <location>
        <begin position="193"/>
        <end position="282"/>
    </location>
</feature>
<feature type="compositionally biased region" description="Gly residues" evidence="1">
    <location>
        <begin position="239"/>
        <end position="254"/>
    </location>
</feature>
<reference evidence="2" key="1">
    <citation type="journal article" date="2022" name="bioRxiv">
        <title>Sequencing and chromosome-scale assembly of the giantPleurodeles waltlgenome.</title>
        <authorList>
            <person name="Brown T."/>
            <person name="Elewa A."/>
            <person name="Iarovenko S."/>
            <person name="Subramanian E."/>
            <person name="Araus A.J."/>
            <person name="Petzold A."/>
            <person name="Susuki M."/>
            <person name="Suzuki K.-i.T."/>
            <person name="Hayashi T."/>
            <person name="Toyoda A."/>
            <person name="Oliveira C."/>
            <person name="Osipova E."/>
            <person name="Leigh N.D."/>
            <person name="Simon A."/>
            <person name="Yun M.H."/>
        </authorList>
    </citation>
    <scope>NUCLEOTIDE SEQUENCE</scope>
    <source>
        <strain evidence="2">20211129_DDA</strain>
        <tissue evidence="2">Liver</tissue>
    </source>
</reference>
<feature type="compositionally biased region" description="Low complexity" evidence="1">
    <location>
        <begin position="197"/>
        <end position="209"/>
    </location>
</feature>
<accession>A0AAV7V8J9</accession>
<protein>
    <submittedName>
        <fullName evidence="2">Uncharacterized protein</fullName>
    </submittedName>
</protein>
<comment type="caution">
    <text evidence="2">The sequence shown here is derived from an EMBL/GenBank/DDBJ whole genome shotgun (WGS) entry which is preliminary data.</text>
</comment>
<sequence length="282" mass="30513">MATYVLEPFVIDGPPSALAARWNEWVDRLETYFAATALENDQRRPMLLHLGGAAIHKLGRSVVEEGPPNTYQSLKQALTAHFEPLANPDYDKRGNFRISRSMPFMLGLRTWLVLALWCMWRMKVVCPDMQSPDDRVVLDHGICQSVPMGSDVPNSDSVINELIFGYVYIFVMGKGGMLLGYCDGPSGGGPYTNLTGADAAPSAPDLPDLGTNQQSLPSLKAGPEPGTTGSRLEEKPASGRGGARKGGAGENGADGGDEETRRKQEDEEEVGRRTDSSATQEV</sequence>
<evidence type="ECO:0000256" key="1">
    <source>
        <dbReference type="SAM" id="MobiDB-lite"/>
    </source>
</evidence>
<gene>
    <name evidence="2" type="ORF">NDU88_001713</name>
</gene>
<keyword evidence="3" id="KW-1185">Reference proteome</keyword>
<evidence type="ECO:0000313" key="3">
    <source>
        <dbReference type="Proteomes" id="UP001066276"/>
    </source>
</evidence>
<name>A0AAV7V8J9_PLEWA</name>
<dbReference type="Proteomes" id="UP001066276">
    <property type="component" value="Chromosome 2_1"/>
</dbReference>
<evidence type="ECO:0000313" key="2">
    <source>
        <dbReference type="EMBL" id="KAJ1197868.1"/>
    </source>
</evidence>
<proteinExistence type="predicted"/>
<dbReference type="AlphaFoldDB" id="A0AAV7V8J9"/>
<organism evidence="2 3">
    <name type="scientific">Pleurodeles waltl</name>
    <name type="common">Iberian ribbed newt</name>
    <dbReference type="NCBI Taxonomy" id="8319"/>
    <lineage>
        <taxon>Eukaryota</taxon>
        <taxon>Metazoa</taxon>
        <taxon>Chordata</taxon>
        <taxon>Craniata</taxon>
        <taxon>Vertebrata</taxon>
        <taxon>Euteleostomi</taxon>
        <taxon>Amphibia</taxon>
        <taxon>Batrachia</taxon>
        <taxon>Caudata</taxon>
        <taxon>Salamandroidea</taxon>
        <taxon>Salamandridae</taxon>
        <taxon>Pleurodelinae</taxon>
        <taxon>Pleurodeles</taxon>
    </lineage>
</organism>